<evidence type="ECO:0000313" key="2">
    <source>
        <dbReference type="EMBL" id="MBO0477907.1"/>
    </source>
</evidence>
<dbReference type="Proteomes" id="UP000664857">
    <property type="component" value="Unassembled WGS sequence"/>
</dbReference>
<dbReference type="EMBL" id="JAFLVX010000040">
    <property type="protein sequence ID" value="MBO0477907.1"/>
    <property type="molecule type" value="Genomic_DNA"/>
</dbReference>
<proteinExistence type="predicted"/>
<keyword evidence="3" id="KW-1185">Reference proteome</keyword>
<organism evidence="2 3">
    <name type="scientific">Candidatus Vagococcus giribetii</name>
    <dbReference type="NCBI Taxonomy" id="2230876"/>
    <lineage>
        <taxon>Bacteria</taxon>
        <taxon>Bacillati</taxon>
        <taxon>Bacillota</taxon>
        <taxon>Bacilli</taxon>
        <taxon>Lactobacillales</taxon>
        <taxon>Enterococcaceae</taxon>
        <taxon>Vagococcus</taxon>
    </lineage>
</organism>
<gene>
    <name evidence="2" type="ORF">DOK76_12565</name>
</gene>
<dbReference type="RefSeq" id="WP_206968304.1">
    <property type="nucleotide sequence ID" value="NZ_JAFLVX010000040.1"/>
</dbReference>
<feature type="compositionally biased region" description="Polar residues" evidence="1">
    <location>
        <begin position="36"/>
        <end position="49"/>
    </location>
</feature>
<protein>
    <submittedName>
        <fullName evidence="2">Uncharacterized protein</fullName>
    </submittedName>
</protein>
<comment type="caution">
    <text evidence="2">The sequence shown here is derived from an EMBL/GenBank/DDBJ whole genome shotgun (WGS) entry which is preliminary data.</text>
</comment>
<sequence>MAITAHPGQTLKIHQIVTVPEKPAITKTPKVEDKGSVTTTPEAPSTPVVTTVPKAETKPEVTTTPGVKEQPAITTVPKVESKPTIEKASGTDVPTSNSLSDEIASSLGGKASPLKNGYKVEIANGRKPIVVRIMDEGSGGRGKPYYRVSIDGKGSLTPEGVISSDRGLTHIDLSKNSMSEITNMINNYLGRK</sequence>
<name>A0ABS3HVX3_9ENTE</name>
<feature type="region of interest" description="Disordered" evidence="1">
    <location>
        <begin position="24"/>
        <end position="101"/>
    </location>
</feature>
<reference evidence="2 3" key="1">
    <citation type="submission" date="2021-03" db="EMBL/GenBank/DDBJ databases">
        <title>Enterococcal diversity collection.</title>
        <authorList>
            <person name="Gilmore M.S."/>
            <person name="Schwartzman J."/>
            <person name="Van Tyne D."/>
            <person name="Martin M."/>
            <person name="Earl A.M."/>
            <person name="Manson A.L."/>
            <person name="Straub T."/>
            <person name="Salamzade R."/>
            <person name="Saavedra J."/>
            <person name="Lebreton F."/>
            <person name="Prichula J."/>
            <person name="Schaufler K."/>
            <person name="Gaca A."/>
            <person name="Sgardioli B."/>
            <person name="Wagenaar J."/>
            <person name="Strong T."/>
        </authorList>
    </citation>
    <scope>NUCLEOTIDE SEQUENCE [LARGE SCALE GENOMIC DNA]</scope>
    <source>
        <strain evidence="2 3">DIV0080</strain>
    </source>
</reference>
<evidence type="ECO:0000313" key="3">
    <source>
        <dbReference type="Proteomes" id="UP000664857"/>
    </source>
</evidence>
<accession>A0ABS3HVX3</accession>
<evidence type="ECO:0000256" key="1">
    <source>
        <dbReference type="SAM" id="MobiDB-lite"/>
    </source>
</evidence>